<keyword evidence="2" id="KW-1185">Reference proteome</keyword>
<dbReference type="Proteomes" id="UP000028602">
    <property type="component" value="Unassembled WGS sequence"/>
</dbReference>
<comment type="caution">
    <text evidence="1">The sequence shown here is derived from an EMBL/GenBank/DDBJ whole genome shotgun (WGS) entry which is preliminary data.</text>
</comment>
<organism evidence="1 2">
    <name type="scientific">Tatumella ptyseos ATCC 33301</name>
    <dbReference type="NCBI Taxonomy" id="1005995"/>
    <lineage>
        <taxon>Bacteria</taxon>
        <taxon>Pseudomonadati</taxon>
        <taxon>Pseudomonadota</taxon>
        <taxon>Gammaproteobacteria</taxon>
        <taxon>Enterobacterales</taxon>
        <taxon>Erwiniaceae</taxon>
        <taxon>Tatumella</taxon>
    </lineage>
</organism>
<protein>
    <submittedName>
        <fullName evidence="1">Uncharacterized protein</fullName>
    </submittedName>
</protein>
<gene>
    <name evidence="1" type="ORF">GTPT_1991</name>
</gene>
<accession>A0A085JF08</accession>
<dbReference type="AlphaFoldDB" id="A0A085JF08"/>
<name>A0A085JF08_9GAMM</name>
<reference evidence="1 2" key="1">
    <citation type="submission" date="2014-05" db="EMBL/GenBank/DDBJ databases">
        <title>ATOL: Assembling a taxonomically balanced genome-scale reconstruction of the evolutionary history of the Enterobacteriaceae.</title>
        <authorList>
            <person name="Plunkett G.III."/>
            <person name="Neeno-Eckwall E.C."/>
            <person name="Glasner J.D."/>
            <person name="Perna N.T."/>
        </authorList>
    </citation>
    <scope>NUCLEOTIDE SEQUENCE [LARGE SCALE GENOMIC DNA]</scope>
    <source>
        <strain evidence="1 2">ATCC 33301</strain>
    </source>
</reference>
<sequence length="90" mass="10169">MQTGPAFWRSKSGIVYKLRPPSRWSATRCLQRFAPVKGSTVLTNQALLSGCEAWVCPQAGVAGEKICPYRWRGKEKLFLAVKEFFDHLPL</sequence>
<evidence type="ECO:0000313" key="2">
    <source>
        <dbReference type="Proteomes" id="UP000028602"/>
    </source>
</evidence>
<proteinExistence type="predicted"/>
<dbReference type="EMBL" id="JMPR01000034">
    <property type="protein sequence ID" value="KFD19054.1"/>
    <property type="molecule type" value="Genomic_DNA"/>
</dbReference>
<evidence type="ECO:0000313" key="1">
    <source>
        <dbReference type="EMBL" id="KFD19054.1"/>
    </source>
</evidence>